<sequence length="354" mass="37424">MAGEDGNLSLVLRGPGDLQLEQRPVPKPARGEVLLGMRSVGICGSDVHYWTHGRIGDFVLTSPMVMGHEASGKVVAVGDGVKDLKPGDRVAIEPGVPCRTCPHCKDGRYNLCPDMRFCATPPVDGSLAQFYCHPADFCYKLPENVSYDEGALLEPLSVGVHACRRAGVALGSHVLVCGAGPIGLVCLLTAKACGATSVIITDLDAGRLEVAKKLGADHVVQVSTRDSLQLSRIITEQLGCEPDQSIECSGAEPSIATAIYSTRSGGTVVLVGMGAAEVKLPIINASVREVDIRGIFRYVNCYPTALKMVASGQVDVKPLITHTYELRDSVKAFERAKTGDGGAIKIIIKCGQTD</sequence>
<reference evidence="11" key="1">
    <citation type="submission" date="2023-03" db="EMBL/GenBank/DDBJ databases">
        <authorList>
            <person name="Steffen K."/>
            <person name="Cardenas P."/>
        </authorList>
    </citation>
    <scope>NUCLEOTIDE SEQUENCE</scope>
</reference>
<keyword evidence="5" id="KW-0560">Oxidoreductase</keyword>
<dbReference type="PANTHER" id="PTHR43161">
    <property type="entry name" value="SORBITOL DEHYDROGENASE"/>
    <property type="match status" value="1"/>
</dbReference>
<dbReference type="Gene3D" id="3.40.50.720">
    <property type="entry name" value="NAD(P)-binding Rossmann-like Domain"/>
    <property type="match status" value="1"/>
</dbReference>
<evidence type="ECO:0000256" key="8">
    <source>
        <dbReference type="ARBA" id="ARBA00032485"/>
    </source>
</evidence>
<accession>A0AA35TKI3</accession>
<dbReference type="CDD" id="cd05285">
    <property type="entry name" value="sorbitol_DH"/>
    <property type="match status" value="1"/>
</dbReference>
<dbReference type="FunFam" id="3.40.50.720:FF:000068">
    <property type="entry name" value="Sorbitol dehydrogenase"/>
    <property type="match status" value="1"/>
</dbReference>
<keyword evidence="12" id="KW-1185">Reference proteome</keyword>
<dbReference type="InterPro" id="IPR013149">
    <property type="entry name" value="ADH-like_C"/>
</dbReference>
<dbReference type="InterPro" id="IPR013154">
    <property type="entry name" value="ADH-like_N"/>
</dbReference>
<dbReference type="SUPFAM" id="SSF51735">
    <property type="entry name" value="NAD(P)-binding Rossmann-fold domains"/>
    <property type="match status" value="1"/>
</dbReference>
<dbReference type="InterPro" id="IPR011032">
    <property type="entry name" value="GroES-like_sf"/>
</dbReference>
<dbReference type="Pfam" id="PF08240">
    <property type="entry name" value="ADH_N"/>
    <property type="match status" value="1"/>
</dbReference>
<dbReference type="InterPro" id="IPR036291">
    <property type="entry name" value="NAD(P)-bd_dom_sf"/>
</dbReference>
<evidence type="ECO:0000256" key="9">
    <source>
        <dbReference type="RuleBase" id="RU361277"/>
    </source>
</evidence>
<evidence type="ECO:0000256" key="2">
    <source>
        <dbReference type="ARBA" id="ARBA00008072"/>
    </source>
</evidence>
<dbReference type="Pfam" id="PF00107">
    <property type="entry name" value="ADH_zinc_N"/>
    <property type="match status" value="1"/>
</dbReference>
<keyword evidence="4 9" id="KW-0862">Zinc</keyword>
<dbReference type="PANTHER" id="PTHR43161:SF9">
    <property type="entry name" value="SORBITOL DEHYDROGENASE"/>
    <property type="match status" value="1"/>
</dbReference>
<name>A0AA35TKI3_GEOBA</name>
<evidence type="ECO:0000259" key="10">
    <source>
        <dbReference type="SMART" id="SM00829"/>
    </source>
</evidence>
<protein>
    <recommendedName>
        <fullName evidence="7">Sorbitol dehydrogenase</fullName>
    </recommendedName>
    <alternativeName>
        <fullName evidence="8">Polyol dehydrogenase</fullName>
    </alternativeName>
</protein>
<dbReference type="Proteomes" id="UP001174909">
    <property type="component" value="Unassembled WGS sequence"/>
</dbReference>
<dbReference type="GO" id="GO:0003939">
    <property type="term" value="F:L-iditol 2-dehydrogenase (NAD+) activity"/>
    <property type="evidence" value="ECO:0007669"/>
    <property type="project" value="TreeGrafter"/>
</dbReference>
<keyword evidence="6" id="KW-0520">NAD</keyword>
<comment type="similarity">
    <text evidence="2 9">Belongs to the zinc-containing alcohol dehydrogenase family.</text>
</comment>
<evidence type="ECO:0000256" key="5">
    <source>
        <dbReference type="ARBA" id="ARBA00023002"/>
    </source>
</evidence>
<evidence type="ECO:0000256" key="3">
    <source>
        <dbReference type="ARBA" id="ARBA00022723"/>
    </source>
</evidence>
<organism evidence="11 12">
    <name type="scientific">Geodia barretti</name>
    <name type="common">Barrett's horny sponge</name>
    <dbReference type="NCBI Taxonomy" id="519541"/>
    <lineage>
        <taxon>Eukaryota</taxon>
        <taxon>Metazoa</taxon>
        <taxon>Porifera</taxon>
        <taxon>Demospongiae</taxon>
        <taxon>Heteroscleromorpha</taxon>
        <taxon>Tetractinellida</taxon>
        <taxon>Astrophorina</taxon>
        <taxon>Geodiidae</taxon>
        <taxon>Geodia</taxon>
    </lineage>
</organism>
<dbReference type="GO" id="GO:0008270">
    <property type="term" value="F:zinc ion binding"/>
    <property type="evidence" value="ECO:0007669"/>
    <property type="project" value="InterPro"/>
</dbReference>
<proteinExistence type="inferred from homology"/>
<dbReference type="PROSITE" id="PS00059">
    <property type="entry name" value="ADH_ZINC"/>
    <property type="match status" value="1"/>
</dbReference>
<dbReference type="SMART" id="SM00829">
    <property type="entry name" value="PKS_ER"/>
    <property type="match status" value="1"/>
</dbReference>
<dbReference type="InterPro" id="IPR002328">
    <property type="entry name" value="ADH_Zn_CS"/>
</dbReference>
<evidence type="ECO:0000256" key="1">
    <source>
        <dbReference type="ARBA" id="ARBA00001947"/>
    </source>
</evidence>
<evidence type="ECO:0000256" key="6">
    <source>
        <dbReference type="ARBA" id="ARBA00023027"/>
    </source>
</evidence>
<evidence type="ECO:0000256" key="7">
    <source>
        <dbReference type="ARBA" id="ARBA00026132"/>
    </source>
</evidence>
<dbReference type="InterPro" id="IPR045306">
    <property type="entry name" value="SDH-like"/>
</dbReference>
<dbReference type="EMBL" id="CASHTH010003819">
    <property type="protein sequence ID" value="CAI8049828.1"/>
    <property type="molecule type" value="Genomic_DNA"/>
</dbReference>
<feature type="domain" description="Enoyl reductase (ER)" evidence="10">
    <location>
        <begin position="14"/>
        <end position="348"/>
    </location>
</feature>
<dbReference type="AlphaFoldDB" id="A0AA35TKI3"/>
<comment type="cofactor">
    <cofactor evidence="1 9">
        <name>Zn(2+)</name>
        <dbReference type="ChEBI" id="CHEBI:29105"/>
    </cofactor>
</comment>
<dbReference type="InterPro" id="IPR020843">
    <property type="entry name" value="ER"/>
</dbReference>
<dbReference type="SUPFAM" id="SSF50129">
    <property type="entry name" value="GroES-like"/>
    <property type="match status" value="1"/>
</dbReference>
<comment type="caution">
    <text evidence="11">The sequence shown here is derived from an EMBL/GenBank/DDBJ whole genome shotgun (WGS) entry which is preliminary data.</text>
</comment>
<keyword evidence="3 9" id="KW-0479">Metal-binding</keyword>
<evidence type="ECO:0000313" key="11">
    <source>
        <dbReference type="EMBL" id="CAI8049828.1"/>
    </source>
</evidence>
<gene>
    <name evidence="11" type="ORF">GBAR_LOCUS27434</name>
</gene>
<dbReference type="Gene3D" id="3.90.180.10">
    <property type="entry name" value="Medium-chain alcohol dehydrogenases, catalytic domain"/>
    <property type="match status" value="1"/>
</dbReference>
<evidence type="ECO:0000256" key="4">
    <source>
        <dbReference type="ARBA" id="ARBA00022833"/>
    </source>
</evidence>
<dbReference type="GO" id="GO:0006062">
    <property type="term" value="P:sorbitol catabolic process"/>
    <property type="evidence" value="ECO:0007669"/>
    <property type="project" value="TreeGrafter"/>
</dbReference>
<evidence type="ECO:0000313" key="12">
    <source>
        <dbReference type="Proteomes" id="UP001174909"/>
    </source>
</evidence>